<gene>
    <name evidence="2" type="ORF">MECH1_V1_0816</name>
</gene>
<name>A0ABM9NG49_9GAMM</name>
<keyword evidence="3" id="KW-1185">Reference proteome</keyword>
<dbReference type="EMBL" id="OZ026884">
    <property type="protein sequence ID" value="CAL1239592.1"/>
    <property type="molecule type" value="Genomic_DNA"/>
</dbReference>
<dbReference type="Gene3D" id="3.20.20.370">
    <property type="entry name" value="Glycoside hydrolase/deacetylase"/>
    <property type="match status" value="1"/>
</dbReference>
<feature type="chain" id="PRO_5046726944" description="NodB homology domain-containing protein" evidence="1">
    <location>
        <begin position="26"/>
        <end position="648"/>
    </location>
</feature>
<evidence type="ECO:0000256" key="1">
    <source>
        <dbReference type="SAM" id="SignalP"/>
    </source>
</evidence>
<dbReference type="InterPro" id="IPR029062">
    <property type="entry name" value="Class_I_gatase-like"/>
</dbReference>
<keyword evidence="1" id="KW-0732">Signal</keyword>
<organism evidence="2 3">
    <name type="scientific">Candidatus Methylocalor cossyra</name>
    <dbReference type="NCBI Taxonomy" id="3108543"/>
    <lineage>
        <taxon>Bacteria</taxon>
        <taxon>Pseudomonadati</taxon>
        <taxon>Pseudomonadota</taxon>
        <taxon>Gammaproteobacteria</taxon>
        <taxon>Methylococcales</taxon>
        <taxon>Methylococcaceae</taxon>
        <taxon>Candidatus Methylocalor</taxon>
    </lineage>
</organism>
<protein>
    <recommendedName>
        <fullName evidence="4">NodB homology domain-containing protein</fullName>
    </recommendedName>
</protein>
<dbReference type="Gene3D" id="3.40.50.880">
    <property type="match status" value="1"/>
</dbReference>
<sequence>MRLPCLWISSLCRCFPILLANTSVAAAPLVLGLGVAPGTGGLLADEWAWALRGGGAEFRRLTPGELAAPPQELPLLVVDSIPLSEAARRGLGIWVERGGLLVYADAAAALATLGPDRRLHWGRELSAPELFGARFAGFDRGLPGTYPAVVAASALLAPLQPGDALRLGDAGVGHRVRIEATDAEVLAQSARLSPGADRRLVLETKVPTILTRRHGAGRVVFLSFSPGAVAACYPRPAPPMAATDCSGAGSAHALMRWLVANLLWEERHLQLPLIWEAPGDRPHAVIVTGDVHDHADTWEIRAALSMAERLAKLGLPLSLYLYGNLAQKAPAEVAALRAFPDLELGTHSVQGKLYIAQKFGFWGFGAARGILADIRQAETLLQLPHYPQGRGWLRSTRSHVWRSDGSAWEAMRRAGIGLAFDHVADRLDRDHPWQVPSEWFTGGEWRRLFVPLFEHSIATVGGQFRLPEEAQRDLALLASAQPETFNFYWPFRIYLDYVRRWHALFGRLATLGGVTEVWLWHPGGVAGRQAYEGRPGFDELEQLLREFRAEPSVLFLRGDVAATWRANRERYRLRVERDPAGRVRALDLAPPTAPPYPLPPGAPAAAATLSYWVIGPLQVPGWSARQWTDPSGRTITVLTRPLPGVPGP</sequence>
<evidence type="ECO:0008006" key="4">
    <source>
        <dbReference type="Google" id="ProtNLM"/>
    </source>
</evidence>
<reference evidence="2 3" key="1">
    <citation type="submission" date="2024-04" db="EMBL/GenBank/DDBJ databases">
        <authorList>
            <person name="Cremers G."/>
        </authorList>
    </citation>
    <scope>NUCLEOTIDE SEQUENCE [LARGE SCALE GENOMIC DNA]</scope>
    <source>
        <strain evidence="2">MeCH1-AG</strain>
    </source>
</reference>
<accession>A0ABM9NG49</accession>
<dbReference type="Proteomes" id="UP001497493">
    <property type="component" value="Chromosome"/>
</dbReference>
<proteinExistence type="predicted"/>
<evidence type="ECO:0000313" key="3">
    <source>
        <dbReference type="Proteomes" id="UP001497493"/>
    </source>
</evidence>
<feature type="signal peptide" evidence="1">
    <location>
        <begin position="1"/>
        <end position="25"/>
    </location>
</feature>
<evidence type="ECO:0000313" key="2">
    <source>
        <dbReference type="EMBL" id="CAL1239592.1"/>
    </source>
</evidence>